<dbReference type="RefSeq" id="WP_208214771.1">
    <property type="nucleotide sequence ID" value="NZ_CP074404.1"/>
</dbReference>
<dbReference type="EMBL" id="JAGFBM010000009">
    <property type="protein sequence ID" value="MBO3085995.1"/>
    <property type="molecule type" value="Genomic_DNA"/>
</dbReference>
<feature type="transmembrane region" description="Helical" evidence="1">
    <location>
        <begin position="19"/>
        <end position="43"/>
    </location>
</feature>
<reference evidence="2 3" key="1">
    <citation type="submission" date="2021-03" db="EMBL/GenBank/DDBJ databases">
        <title>novel species in genus Cellulomonas.</title>
        <authorList>
            <person name="Zhang G."/>
        </authorList>
    </citation>
    <scope>NUCLEOTIDE SEQUENCE [LARGE SCALE GENOMIC DNA]</scope>
    <source>
        <strain evidence="3">zg-ZUI188</strain>
    </source>
</reference>
<evidence type="ECO:0000256" key="1">
    <source>
        <dbReference type="SAM" id="Phobius"/>
    </source>
</evidence>
<keyword evidence="1" id="KW-0472">Membrane</keyword>
<comment type="caution">
    <text evidence="2">The sequence shown here is derived from an EMBL/GenBank/DDBJ whole genome shotgun (WGS) entry which is preliminary data.</text>
</comment>
<keyword evidence="1" id="KW-1133">Transmembrane helix</keyword>
<gene>
    <name evidence="2" type="ORF">J4035_15240</name>
</gene>
<protein>
    <recommendedName>
        <fullName evidence="4">Major facilitator superfamily (MFS) profile domain-containing protein</fullName>
    </recommendedName>
</protein>
<evidence type="ECO:0008006" key="4">
    <source>
        <dbReference type="Google" id="ProtNLM"/>
    </source>
</evidence>
<sequence>MTDEAPPTRGLPWATAASWVALALAVAGAVGVVLAVASAVSAVQDPQSFGALGAVALLVYALVPSLLALPVGIVQARRGWSSRGRARTTIVLASLAPVAVWGLLMVNTVRDLTA</sequence>
<keyword evidence="1" id="KW-0812">Transmembrane</keyword>
<name>A0ABS3SJS8_9CELL</name>
<organism evidence="2 3">
    <name type="scientific">Cellulomonas fengjieae</name>
    <dbReference type="NCBI Taxonomy" id="2819978"/>
    <lineage>
        <taxon>Bacteria</taxon>
        <taxon>Bacillati</taxon>
        <taxon>Actinomycetota</taxon>
        <taxon>Actinomycetes</taxon>
        <taxon>Micrococcales</taxon>
        <taxon>Cellulomonadaceae</taxon>
        <taxon>Cellulomonas</taxon>
    </lineage>
</organism>
<feature type="transmembrane region" description="Helical" evidence="1">
    <location>
        <begin position="49"/>
        <end position="74"/>
    </location>
</feature>
<evidence type="ECO:0000313" key="3">
    <source>
        <dbReference type="Proteomes" id="UP000678317"/>
    </source>
</evidence>
<accession>A0ABS3SJS8</accession>
<dbReference type="Proteomes" id="UP000678317">
    <property type="component" value="Unassembled WGS sequence"/>
</dbReference>
<proteinExistence type="predicted"/>
<evidence type="ECO:0000313" key="2">
    <source>
        <dbReference type="EMBL" id="MBO3085995.1"/>
    </source>
</evidence>
<feature type="transmembrane region" description="Helical" evidence="1">
    <location>
        <begin position="86"/>
        <end position="106"/>
    </location>
</feature>
<keyword evidence="3" id="KW-1185">Reference proteome</keyword>